<dbReference type="Pfam" id="PF13424">
    <property type="entry name" value="TPR_12"/>
    <property type="match status" value="3"/>
</dbReference>
<keyword evidence="3" id="KW-0472">Membrane</keyword>
<feature type="signal peptide" evidence="4">
    <location>
        <begin position="1"/>
        <end position="24"/>
    </location>
</feature>
<dbReference type="Pfam" id="PF07228">
    <property type="entry name" value="SpoIIE"/>
    <property type="match status" value="1"/>
</dbReference>
<dbReference type="AlphaFoldDB" id="A0A846MPL7"/>
<dbReference type="PROSITE" id="PS50005">
    <property type="entry name" value="TPR"/>
    <property type="match status" value="3"/>
</dbReference>
<dbReference type="SMART" id="SM00028">
    <property type="entry name" value="TPR"/>
    <property type="match status" value="4"/>
</dbReference>
<dbReference type="RefSeq" id="WP_166918733.1">
    <property type="nucleotide sequence ID" value="NZ_JAASRN010000001.1"/>
</dbReference>
<evidence type="ECO:0000256" key="3">
    <source>
        <dbReference type="SAM" id="Phobius"/>
    </source>
</evidence>
<dbReference type="InterPro" id="IPR036457">
    <property type="entry name" value="PPM-type-like_dom_sf"/>
</dbReference>
<comment type="caution">
    <text evidence="6">The sequence shown here is derived from an EMBL/GenBank/DDBJ whole genome shotgun (WGS) entry which is preliminary data.</text>
</comment>
<keyword evidence="3" id="KW-1133">Transmembrane helix</keyword>
<dbReference type="InterPro" id="IPR011990">
    <property type="entry name" value="TPR-like_helical_dom_sf"/>
</dbReference>
<protein>
    <submittedName>
        <fullName evidence="6">Serine phosphatase RsbU (Regulator of sigma subunit)/tetratricopeptide (TPR) repeat protein</fullName>
    </submittedName>
</protein>
<evidence type="ECO:0000256" key="4">
    <source>
        <dbReference type="SAM" id="SignalP"/>
    </source>
</evidence>
<evidence type="ECO:0000313" key="7">
    <source>
        <dbReference type="Proteomes" id="UP000537126"/>
    </source>
</evidence>
<feature type="chain" id="PRO_5032460958" evidence="4">
    <location>
        <begin position="25"/>
        <end position="713"/>
    </location>
</feature>
<dbReference type="Gene3D" id="1.25.40.10">
    <property type="entry name" value="Tetratricopeptide repeat domain"/>
    <property type="match status" value="2"/>
</dbReference>
<feature type="repeat" description="TPR" evidence="1">
    <location>
        <begin position="136"/>
        <end position="169"/>
    </location>
</feature>
<proteinExistence type="predicted"/>
<dbReference type="PROSITE" id="PS50293">
    <property type="entry name" value="TPR_REGION"/>
    <property type="match status" value="2"/>
</dbReference>
<dbReference type="EMBL" id="JAASRN010000001">
    <property type="protein sequence ID" value="NIK73503.1"/>
    <property type="molecule type" value="Genomic_DNA"/>
</dbReference>
<name>A0A846MPL7_9BACT</name>
<keyword evidence="2" id="KW-0175">Coiled coil</keyword>
<evidence type="ECO:0000313" key="6">
    <source>
        <dbReference type="EMBL" id="NIK73503.1"/>
    </source>
</evidence>
<dbReference type="PANTHER" id="PTHR10098">
    <property type="entry name" value="RAPSYN-RELATED"/>
    <property type="match status" value="1"/>
</dbReference>
<dbReference type="SMART" id="SM00331">
    <property type="entry name" value="PP2C_SIG"/>
    <property type="match status" value="1"/>
</dbReference>
<organism evidence="6 7">
    <name type="scientific">Thermonema lapsum</name>
    <dbReference type="NCBI Taxonomy" id="28195"/>
    <lineage>
        <taxon>Bacteria</taxon>
        <taxon>Pseudomonadati</taxon>
        <taxon>Bacteroidota</taxon>
        <taxon>Cytophagia</taxon>
        <taxon>Cytophagales</taxon>
        <taxon>Thermonemataceae</taxon>
        <taxon>Thermonema</taxon>
    </lineage>
</organism>
<dbReference type="InterPro" id="IPR019734">
    <property type="entry name" value="TPR_rpt"/>
</dbReference>
<dbReference type="InterPro" id="IPR001932">
    <property type="entry name" value="PPM-type_phosphatase-like_dom"/>
</dbReference>
<dbReference type="Proteomes" id="UP000537126">
    <property type="component" value="Unassembled WGS sequence"/>
</dbReference>
<sequence>MLKHLSLACLLLLLFFHLPLPLCAQEEVENKIAKLEQELARARDTRAIDICVNLTNEYLFYDLDRAFKYAHLALQKAETKNYLYGIMAARVALGNCYLYRSEQNDLLSAFEQYMQVIETPLTPKQEKNCRLLLEKAKALNGLGSLYQIWGDFKKAIELHTNSLKIREDCGDPIGIARCYNSIGLVYDNMGNYDEAIRYYSRALNLYEKHRRMRDVAGVLNNLAAATHLKLLQSQSAESYEQVFDYYHRSLKISEELKDRRGMARIYNNMGILYAEKGNFDEALDLYFRAAMIDEEENDPAEAAATFNNIARLFEQKEEWLVALDYYRKALESAAAVESKSALLNATQGLSRVYAQMGDYYQAFQYAQMSNRLQKELYDVETSRRIALISSQYEIEKKQKQIELLEREKELQKLKEEQLQQYIILGTLLLAMLSILVLLLFNRYRFKSKLNKQLQALYRELEIQYKRTEDSIQYASRIQQAMIPKPEALLTPFREIGIFYRPKSIVSGDFYWCKEVGNKKVIFVADCTGHGVPGALMTVLSMNLIDKLVNEMKDNLHPDELLRQLDQHIQQALSDEKVQDGLDGAILIVEGNRLEYAGAKFPLYLFHDNDFFVFNAARISLGNKSYIYNKEKVFTLHKLELKPGDKIYLHSDGFPDQFGGEKERKYMSKRFRELLQRHAALPLQEQARAWEKEFEHWKGNKDQTDDVLVIGFMY</sequence>
<feature type="domain" description="PPM-type phosphatase" evidence="5">
    <location>
        <begin position="490"/>
        <end position="712"/>
    </location>
</feature>
<feature type="repeat" description="TPR" evidence="1">
    <location>
        <begin position="176"/>
        <end position="209"/>
    </location>
</feature>
<feature type="transmembrane region" description="Helical" evidence="3">
    <location>
        <begin position="421"/>
        <end position="440"/>
    </location>
</feature>
<evidence type="ECO:0000259" key="5">
    <source>
        <dbReference type="SMART" id="SM00331"/>
    </source>
</evidence>
<reference evidence="6 7" key="1">
    <citation type="submission" date="2020-03" db="EMBL/GenBank/DDBJ databases">
        <title>Genomic Encyclopedia of Type Strains, Phase IV (KMG-IV): sequencing the most valuable type-strain genomes for metagenomic binning, comparative biology and taxonomic classification.</title>
        <authorList>
            <person name="Goeker M."/>
        </authorList>
    </citation>
    <scope>NUCLEOTIDE SEQUENCE [LARGE SCALE GENOMIC DNA]</scope>
    <source>
        <strain evidence="6 7">DSM 5718</strain>
    </source>
</reference>
<gene>
    <name evidence="6" type="ORF">FHS56_000989</name>
</gene>
<dbReference type="SUPFAM" id="SSF48452">
    <property type="entry name" value="TPR-like"/>
    <property type="match status" value="2"/>
</dbReference>
<keyword evidence="4" id="KW-0732">Signal</keyword>
<keyword evidence="7" id="KW-1185">Reference proteome</keyword>
<evidence type="ECO:0000256" key="2">
    <source>
        <dbReference type="SAM" id="Coils"/>
    </source>
</evidence>
<evidence type="ECO:0000256" key="1">
    <source>
        <dbReference type="PROSITE-ProRule" id="PRU00339"/>
    </source>
</evidence>
<feature type="coiled-coil region" evidence="2">
    <location>
        <begin position="387"/>
        <end position="421"/>
    </location>
</feature>
<dbReference type="Gene3D" id="3.60.40.10">
    <property type="entry name" value="PPM-type phosphatase domain"/>
    <property type="match status" value="1"/>
</dbReference>
<keyword evidence="1" id="KW-0802">TPR repeat</keyword>
<accession>A0A846MPL7</accession>
<feature type="repeat" description="TPR" evidence="1">
    <location>
        <begin position="263"/>
        <end position="296"/>
    </location>
</feature>
<keyword evidence="3" id="KW-0812">Transmembrane</keyword>